<protein>
    <submittedName>
        <fullName evidence="2">Uncharacterized protein</fullName>
    </submittedName>
</protein>
<dbReference type="Proteomes" id="UP000305906">
    <property type="component" value="Unassembled WGS sequence"/>
</dbReference>
<evidence type="ECO:0000256" key="1">
    <source>
        <dbReference type="SAM" id="MobiDB-lite"/>
    </source>
</evidence>
<name>A0A5R9F847_9ACTN</name>
<evidence type="ECO:0000313" key="3">
    <source>
        <dbReference type="Proteomes" id="UP000305906"/>
    </source>
</evidence>
<feature type="region of interest" description="Disordered" evidence="1">
    <location>
        <begin position="21"/>
        <end position="132"/>
    </location>
</feature>
<dbReference type="EMBL" id="VBZC01000097">
    <property type="protein sequence ID" value="TLS39942.1"/>
    <property type="molecule type" value="Genomic_DNA"/>
</dbReference>
<comment type="caution">
    <text evidence="2">The sequence shown here is derived from an EMBL/GenBank/DDBJ whole genome shotgun (WGS) entry which is preliminary data.</text>
</comment>
<proteinExistence type="predicted"/>
<sequence length="132" mass="13660">MAAGGPVAIGKDEGLVLEHAGSMPARRVHSKSGSDREMAGPWGLGPKGFSPPPPLPVPSRSWGLRPQTPVSAWRPRPQTPDGPGMSAPPAFEERGLGRSPRGWEWVGAAGAKNPAAGPPPTVPVRIGSTDPR</sequence>
<organism evidence="2 3">
    <name type="scientific">Streptomyces montanus</name>
    <dbReference type="NCBI Taxonomy" id="2580423"/>
    <lineage>
        <taxon>Bacteria</taxon>
        <taxon>Bacillati</taxon>
        <taxon>Actinomycetota</taxon>
        <taxon>Actinomycetes</taxon>
        <taxon>Kitasatosporales</taxon>
        <taxon>Streptomycetaceae</taxon>
        <taxon>Streptomyces</taxon>
    </lineage>
</organism>
<reference evidence="2 3" key="1">
    <citation type="submission" date="2019-05" db="EMBL/GenBank/DDBJ databases">
        <title>Streptomyces sp. NEAU-C151, a novel actinomycete isolated from soil.</title>
        <authorList>
            <person name="Han L."/>
            <person name="Jiang H."/>
        </authorList>
    </citation>
    <scope>NUCLEOTIDE SEQUENCE [LARGE SCALE GENOMIC DNA]</scope>
    <source>
        <strain evidence="2 3">NEAU-C151</strain>
    </source>
</reference>
<gene>
    <name evidence="2" type="ORF">FE633_44205</name>
</gene>
<accession>A0A5R9F847</accession>
<evidence type="ECO:0000313" key="2">
    <source>
        <dbReference type="EMBL" id="TLS39942.1"/>
    </source>
</evidence>
<dbReference type="AlphaFoldDB" id="A0A5R9F847"/>
<keyword evidence="3" id="KW-1185">Reference proteome</keyword>